<evidence type="ECO:0000313" key="3">
    <source>
        <dbReference type="Proteomes" id="UP000007463"/>
    </source>
</evidence>
<feature type="transmembrane region" description="Helical" evidence="1">
    <location>
        <begin position="7"/>
        <end position="28"/>
    </location>
</feature>
<protein>
    <recommendedName>
        <fullName evidence="4">DUF4199 domain-containing protein</fullName>
    </recommendedName>
</protein>
<dbReference type="eggNOG" id="ENOG5031FXA">
    <property type="taxonomic scope" value="Bacteria"/>
</dbReference>
<dbReference type="EMBL" id="CP002542">
    <property type="protein sequence ID" value="AEA45602.1"/>
    <property type="molecule type" value="Genomic_DNA"/>
</dbReference>
<dbReference type="InterPro" id="IPR025250">
    <property type="entry name" value="DUF4199"/>
</dbReference>
<dbReference type="AlphaFoldDB" id="F2IE38"/>
<dbReference type="HOGENOM" id="CLU_1432621_0_0_10"/>
<feature type="transmembrane region" description="Helical" evidence="1">
    <location>
        <begin position="157"/>
        <end position="180"/>
    </location>
</feature>
<dbReference type="Pfam" id="PF13858">
    <property type="entry name" value="DUF4199"/>
    <property type="match status" value="1"/>
</dbReference>
<dbReference type="RefSeq" id="WP_013688369.1">
    <property type="nucleotide sequence ID" value="NC_015321.1"/>
</dbReference>
<organism evidence="2 3">
    <name type="scientific">Fluviicola taffensis (strain DSM 16823 / NCIMB 13979 / RW262)</name>
    <dbReference type="NCBI Taxonomy" id="755732"/>
    <lineage>
        <taxon>Bacteria</taxon>
        <taxon>Pseudomonadati</taxon>
        <taxon>Bacteroidota</taxon>
        <taxon>Flavobacteriia</taxon>
        <taxon>Flavobacteriales</taxon>
        <taxon>Crocinitomicaceae</taxon>
        <taxon>Fluviicola</taxon>
    </lineage>
</organism>
<dbReference type="KEGG" id="fte:Fluta_3633"/>
<accession>F2IE38</accession>
<gene>
    <name evidence="2" type="ordered locus">Fluta_3633</name>
</gene>
<feature type="transmembrane region" description="Helical" evidence="1">
    <location>
        <begin position="34"/>
        <end position="54"/>
    </location>
</feature>
<keyword evidence="1" id="KW-0812">Transmembrane</keyword>
<reference evidence="3" key="2">
    <citation type="submission" date="2011-02" db="EMBL/GenBank/DDBJ databases">
        <title>The complete genome of Fluviicola taffensis DSM 16823.</title>
        <authorList>
            <consortium name="US DOE Joint Genome Institute (JGI-PGF)"/>
            <person name="Lucas S."/>
            <person name="Copeland A."/>
            <person name="Lapidus A."/>
            <person name="Bruce D."/>
            <person name="Goodwin L."/>
            <person name="Pitluck S."/>
            <person name="Kyrpides N."/>
            <person name="Mavromatis K."/>
            <person name="Ivanova N."/>
            <person name="Mikhailova N."/>
            <person name="Pagani I."/>
            <person name="Chertkov O."/>
            <person name="Detter J.C."/>
            <person name="Han C."/>
            <person name="Tapia R."/>
            <person name="Land M."/>
            <person name="Hauser L."/>
            <person name="Markowitz V."/>
            <person name="Cheng J.-F."/>
            <person name="Hugenholtz P."/>
            <person name="Woyke T."/>
            <person name="Wu D."/>
            <person name="Tindall B."/>
            <person name="Pomrenke H.G."/>
            <person name="Brambilla E."/>
            <person name="Klenk H.-P."/>
            <person name="Eisen J.A."/>
        </authorList>
    </citation>
    <scope>NUCLEOTIDE SEQUENCE [LARGE SCALE GENOMIC DNA]</scope>
    <source>
        <strain evidence="3">DSM 16823 / RW262 / RW262</strain>
    </source>
</reference>
<evidence type="ECO:0000313" key="2">
    <source>
        <dbReference type="EMBL" id="AEA45602.1"/>
    </source>
</evidence>
<name>F2IE38_FLUTR</name>
<sequence length="189" mass="21761">MRTSTKIALLFTGIWFLGKYCFFYFQLFQSTEKYPIQVMWNILCLLLAMSVGSLIEKRKEIRSESSALGDIKSILGIGMIYTLIVGGLIYVYYAKIDPAYNENQIAVIQESMEKLVDNPVELKKFKEARPEFEALSKEEILRKSAESIKPWYQASTVMTISLLGMLMLSVINSLVLTIIYRRLLFRQAK</sequence>
<feature type="transmembrane region" description="Helical" evidence="1">
    <location>
        <begin position="74"/>
        <end position="93"/>
    </location>
</feature>
<keyword evidence="1" id="KW-1133">Transmembrane helix</keyword>
<reference evidence="2 3" key="1">
    <citation type="journal article" date="2011" name="Stand. Genomic Sci.">
        <title>Complete genome sequence of the gliding freshwater bacterium Fluviicola taffensis type strain (RW262).</title>
        <authorList>
            <person name="Woyke T."/>
            <person name="Chertkov O."/>
            <person name="Lapidus A."/>
            <person name="Nolan M."/>
            <person name="Lucas S."/>
            <person name="Del Rio T.G."/>
            <person name="Tice H."/>
            <person name="Cheng J.F."/>
            <person name="Tapia R."/>
            <person name="Han C."/>
            <person name="Goodwin L."/>
            <person name="Pitluck S."/>
            <person name="Liolios K."/>
            <person name="Pagani I."/>
            <person name="Ivanova N."/>
            <person name="Huntemann M."/>
            <person name="Mavromatis K."/>
            <person name="Mikhailova N."/>
            <person name="Pati A."/>
            <person name="Chen A."/>
            <person name="Palaniappan K."/>
            <person name="Land M."/>
            <person name="Hauser L."/>
            <person name="Brambilla E.M."/>
            <person name="Rohde M."/>
            <person name="Mwirichia R."/>
            <person name="Sikorski J."/>
            <person name="Tindall B.J."/>
            <person name="Goker M."/>
            <person name="Bristow J."/>
            <person name="Eisen J.A."/>
            <person name="Markowitz V."/>
            <person name="Hugenholtz P."/>
            <person name="Klenk H.P."/>
            <person name="Kyrpides N.C."/>
        </authorList>
    </citation>
    <scope>NUCLEOTIDE SEQUENCE [LARGE SCALE GENOMIC DNA]</scope>
    <source>
        <strain evidence="3">DSM 16823 / RW262 / RW262</strain>
    </source>
</reference>
<proteinExistence type="predicted"/>
<evidence type="ECO:0000256" key="1">
    <source>
        <dbReference type="SAM" id="Phobius"/>
    </source>
</evidence>
<dbReference type="OrthoDB" id="1467014at2"/>
<dbReference type="Proteomes" id="UP000007463">
    <property type="component" value="Chromosome"/>
</dbReference>
<evidence type="ECO:0008006" key="4">
    <source>
        <dbReference type="Google" id="ProtNLM"/>
    </source>
</evidence>
<keyword evidence="3" id="KW-1185">Reference proteome</keyword>
<keyword evidence="1" id="KW-0472">Membrane</keyword>